<dbReference type="Gene3D" id="1.10.260.40">
    <property type="entry name" value="lambda repressor-like DNA-binding domains"/>
    <property type="match status" value="1"/>
</dbReference>
<dbReference type="CDD" id="cd06307">
    <property type="entry name" value="PBP1_sugar_binding"/>
    <property type="match status" value="1"/>
</dbReference>
<geneLocation type="plasmid" evidence="6">
    <name>pne1a</name>
</geneLocation>
<keyword evidence="5" id="KW-0614">Plasmid</keyword>
<name>A0A6B9GEM4_PANCY</name>
<dbReference type="SUPFAM" id="SSF47413">
    <property type="entry name" value="lambda repressor-like DNA-binding domains"/>
    <property type="match status" value="1"/>
</dbReference>
<dbReference type="Proteomes" id="UP000502005">
    <property type="component" value="Plasmid pNE1A"/>
</dbReference>
<dbReference type="PANTHER" id="PTHR30146:SF152">
    <property type="entry name" value="TRANSCRIPTIONAL REGULATORY PROTEIN"/>
    <property type="match status" value="1"/>
</dbReference>
<dbReference type="InterPro" id="IPR010982">
    <property type="entry name" value="Lambda_DNA-bd_dom_sf"/>
</dbReference>
<evidence type="ECO:0000259" key="4">
    <source>
        <dbReference type="PROSITE" id="PS50932"/>
    </source>
</evidence>
<keyword evidence="2" id="KW-0238">DNA-binding</keyword>
<dbReference type="InterPro" id="IPR028082">
    <property type="entry name" value="Peripla_BP_I"/>
</dbReference>
<dbReference type="GO" id="GO:0055085">
    <property type="term" value="P:transmembrane transport"/>
    <property type="evidence" value="ECO:0007669"/>
    <property type="project" value="UniProtKB-ARBA"/>
</dbReference>
<proteinExistence type="predicted"/>
<evidence type="ECO:0000256" key="1">
    <source>
        <dbReference type="ARBA" id="ARBA00023015"/>
    </source>
</evidence>
<dbReference type="AlphaFoldDB" id="A0A6B9GEM4"/>
<dbReference type="CDD" id="cd01392">
    <property type="entry name" value="HTH_LacI"/>
    <property type="match status" value="1"/>
</dbReference>
<accession>A0A6B9GEM4</accession>
<dbReference type="InterPro" id="IPR025997">
    <property type="entry name" value="SBP_2_dom"/>
</dbReference>
<dbReference type="Gene3D" id="3.40.50.2300">
    <property type="match status" value="2"/>
</dbReference>
<sequence length="367" mass="40566">MANLKGNLQFLTANLQEEITVINRKKTTLEQIASAAGVSLSTVDRVMNRRGGVSPAKEARVLEWASKLNVDRVLFRGYLRALRVAILLQSPKNPFYKGLRDAFADLGAGMAEMRINGVIHYHNPGNIRATIKQVETIAASHDALIVVCPNDPDLADALKRVSGQLPILTLATDIPSSGRLAYVGPDNRQMGRAAGELMGRFLGERGGEILVVLGMHNMIGHEERERGFRAVLRERFPACIWAVTLESAENQRRAGDVVRQALLENPRIRGIYNTSSGNSNIVATLQSLGRQAQLITHELTPERRLLLREGSLAAIIDQNPYEEARRALALLARHFNRSEEFSLHDNITPFNLFIRENCPAEGGLSQT</sequence>
<keyword evidence="3" id="KW-0804">Transcription</keyword>
<dbReference type="EMBL" id="CP024769">
    <property type="protein sequence ID" value="QGY31969.1"/>
    <property type="molecule type" value="Genomic_DNA"/>
</dbReference>
<dbReference type="InterPro" id="IPR000843">
    <property type="entry name" value="HTH_LacI"/>
</dbReference>
<dbReference type="PROSITE" id="PS50932">
    <property type="entry name" value="HTH_LACI_2"/>
    <property type="match status" value="1"/>
</dbReference>
<organism evidence="5 6">
    <name type="scientific">Pantoea cypripedii</name>
    <name type="common">Pectobacterium cypripedii</name>
    <name type="synonym">Erwinia cypripedii</name>
    <dbReference type="NCBI Taxonomy" id="55209"/>
    <lineage>
        <taxon>Bacteria</taxon>
        <taxon>Pseudomonadati</taxon>
        <taxon>Pseudomonadota</taxon>
        <taxon>Gammaproteobacteria</taxon>
        <taxon>Enterobacterales</taxon>
        <taxon>Erwiniaceae</taxon>
        <taxon>Pantoea</taxon>
    </lineage>
</organism>
<keyword evidence="1" id="KW-0805">Transcription regulation</keyword>
<evidence type="ECO:0000313" key="5">
    <source>
        <dbReference type="EMBL" id="QGY31969.1"/>
    </source>
</evidence>
<dbReference type="SMART" id="SM00354">
    <property type="entry name" value="HTH_LACI"/>
    <property type="match status" value="1"/>
</dbReference>
<dbReference type="GO" id="GO:0000976">
    <property type="term" value="F:transcription cis-regulatory region binding"/>
    <property type="evidence" value="ECO:0007669"/>
    <property type="project" value="TreeGrafter"/>
</dbReference>
<dbReference type="SUPFAM" id="SSF53822">
    <property type="entry name" value="Periplasmic binding protein-like I"/>
    <property type="match status" value="1"/>
</dbReference>
<protein>
    <submittedName>
        <fullName evidence="5">LacI family transcriptional regulator</fullName>
    </submittedName>
</protein>
<evidence type="ECO:0000256" key="2">
    <source>
        <dbReference type="ARBA" id="ARBA00023125"/>
    </source>
</evidence>
<dbReference type="PANTHER" id="PTHR30146">
    <property type="entry name" value="LACI-RELATED TRANSCRIPTIONAL REPRESSOR"/>
    <property type="match status" value="1"/>
</dbReference>
<dbReference type="GO" id="GO:0003700">
    <property type="term" value="F:DNA-binding transcription factor activity"/>
    <property type="evidence" value="ECO:0007669"/>
    <property type="project" value="TreeGrafter"/>
</dbReference>
<dbReference type="Pfam" id="PF13407">
    <property type="entry name" value="Peripla_BP_4"/>
    <property type="match status" value="1"/>
</dbReference>
<dbReference type="Pfam" id="PF00356">
    <property type="entry name" value="LacI"/>
    <property type="match status" value="1"/>
</dbReference>
<feature type="domain" description="HTH lacI-type" evidence="4">
    <location>
        <begin position="27"/>
        <end position="81"/>
    </location>
</feature>
<evidence type="ECO:0000313" key="6">
    <source>
        <dbReference type="Proteomes" id="UP000502005"/>
    </source>
</evidence>
<reference evidence="5 6" key="1">
    <citation type="submission" date="2017-11" db="EMBL/GenBank/DDBJ databases">
        <title>Genome sequence of Pantoea cypripedii NE1.</title>
        <authorList>
            <person name="Nascimento F.X."/>
        </authorList>
    </citation>
    <scope>NUCLEOTIDE SEQUENCE [LARGE SCALE GENOMIC DNA]</scope>
    <source>
        <strain evidence="5 6">NE1</strain>
        <plasmid evidence="6">pne1a</plasmid>
    </source>
</reference>
<gene>
    <name evidence="5" type="ORF">CUN67_23055</name>
</gene>
<evidence type="ECO:0000256" key="3">
    <source>
        <dbReference type="ARBA" id="ARBA00023163"/>
    </source>
</evidence>